<name>A0ACC3AT31_9EURO</name>
<gene>
    <name evidence="1" type="ORF">N8T08_009792</name>
</gene>
<sequence length="386" mass="43108">MPGGIRPPLSVIESWPPANTVNPESHGPAAIVVPAVLGGVAFILICVRLWARCVIQRSGGLDDILIALSLIEKIPTIGLIVTIPLGAYKYGQNYHVWDNPLPILISERKLAIASEIFYVLSSSLIKISVLLFYRRMGERTVTPRFIMIIWISIASVIAYSVAFFVVIFVSCRPFKAFWLQVDPVWSQTNSWTCYDEAAHLFAATGISLVQDIIATSLPAWLCWKLQLPLRQKIALNAIFAAGYLAAVIAGIRIYFVWRLFYATYDASWEVWYCWLFALLEVLIAASCSSLPTVKVFLRWYDMPSSLAGVVRSLKNSHSHGSRNKHSVSSARPEHWHFGDDTDKYPLTEYETYSGSDFKSSPGSLREPKSTSPMELSVDSQTVTSHV</sequence>
<accession>A0ACC3AT31</accession>
<proteinExistence type="predicted"/>
<evidence type="ECO:0000313" key="2">
    <source>
        <dbReference type="Proteomes" id="UP001177260"/>
    </source>
</evidence>
<keyword evidence="2" id="KW-1185">Reference proteome</keyword>
<reference evidence="1 2" key="1">
    <citation type="journal article" date="2023" name="ACS Omega">
        <title>Identification of the Neoaspergillic Acid Biosynthesis Gene Cluster by Establishing an In Vitro CRISPR-Ribonucleoprotein Genetic System in Aspergillus melleus.</title>
        <authorList>
            <person name="Yuan B."/>
            <person name="Grau M.F."/>
            <person name="Murata R.M."/>
            <person name="Torok T."/>
            <person name="Venkateswaran K."/>
            <person name="Stajich J.E."/>
            <person name="Wang C.C.C."/>
        </authorList>
    </citation>
    <scope>NUCLEOTIDE SEQUENCE [LARGE SCALE GENOMIC DNA]</scope>
    <source>
        <strain evidence="1 2">IMV 1140</strain>
    </source>
</reference>
<dbReference type="EMBL" id="JAOPJF010000073">
    <property type="protein sequence ID" value="KAK1140919.1"/>
    <property type="molecule type" value="Genomic_DNA"/>
</dbReference>
<dbReference type="Proteomes" id="UP001177260">
    <property type="component" value="Unassembled WGS sequence"/>
</dbReference>
<organism evidence="1 2">
    <name type="scientific">Aspergillus melleus</name>
    <dbReference type="NCBI Taxonomy" id="138277"/>
    <lineage>
        <taxon>Eukaryota</taxon>
        <taxon>Fungi</taxon>
        <taxon>Dikarya</taxon>
        <taxon>Ascomycota</taxon>
        <taxon>Pezizomycotina</taxon>
        <taxon>Eurotiomycetes</taxon>
        <taxon>Eurotiomycetidae</taxon>
        <taxon>Eurotiales</taxon>
        <taxon>Aspergillaceae</taxon>
        <taxon>Aspergillus</taxon>
        <taxon>Aspergillus subgen. Circumdati</taxon>
    </lineage>
</organism>
<evidence type="ECO:0000313" key="1">
    <source>
        <dbReference type="EMBL" id="KAK1140919.1"/>
    </source>
</evidence>
<protein>
    <submittedName>
        <fullName evidence="1">Uncharacterized protein</fullName>
    </submittedName>
</protein>
<comment type="caution">
    <text evidence="1">The sequence shown here is derived from an EMBL/GenBank/DDBJ whole genome shotgun (WGS) entry which is preliminary data.</text>
</comment>